<feature type="transmembrane region" description="Helical" evidence="9">
    <location>
        <begin position="261"/>
        <end position="280"/>
    </location>
</feature>
<feature type="transmembrane region" description="Helical" evidence="9">
    <location>
        <begin position="142"/>
        <end position="161"/>
    </location>
</feature>
<evidence type="ECO:0000313" key="11">
    <source>
        <dbReference type="Proteomes" id="UP000515679"/>
    </source>
</evidence>
<keyword evidence="6 9" id="KW-1133">Transmembrane helix</keyword>
<dbReference type="Proteomes" id="UP000515679">
    <property type="component" value="Chromosome"/>
</dbReference>
<feature type="transmembrane region" description="Helical" evidence="9">
    <location>
        <begin position="287"/>
        <end position="305"/>
    </location>
</feature>
<feature type="transmembrane region" description="Helical" evidence="9">
    <location>
        <begin position="311"/>
        <end position="328"/>
    </location>
</feature>
<gene>
    <name evidence="10" type="ORF">FPL14_24690</name>
</gene>
<dbReference type="CDD" id="cd06579">
    <property type="entry name" value="TM_PBP1_transp_AraH_like"/>
    <property type="match status" value="1"/>
</dbReference>
<keyword evidence="2" id="KW-0813">Transport</keyword>
<evidence type="ECO:0000256" key="1">
    <source>
        <dbReference type="ARBA" id="ARBA00004651"/>
    </source>
</evidence>
<dbReference type="InterPro" id="IPR001851">
    <property type="entry name" value="ABC_transp_permease"/>
</dbReference>
<feature type="transmembrane region" description="Helical" evidence="9">
    <location>
        <begin position="63"/>
        <end position="82"/>
    </location>
</feature>
<evidence type="ECO:0000256" key="8">
    <source>
        <dbReference type="ARBA" id="ARBA00039381"/>
    </source>
</evidence>
<keyword evidence="3" id="KW-1003">Cell membrane</keyword>
<dbReference type="GO" id="GO:0022857">
    <property type="term" value="F:transmembrane transporter activity"/>
    <property type="evidence" value="ECO:0007669"/>
    <property type="project" value="InterPro"/>
</dbReference>
<proteinExistence type="predicted"/>
<evidence type="ECO:0000256" key="5">
    <source>
        <dbReference type="ARBA" id="ARBA00022692"/>
    </source>
</evidence>
<reference evidence="10 11" key="1">
    <citation type="submission" date="2019-07" db="EMBL/GenBank/DDBJ databases">
        <authorList>
            <person name="Kim J.K."/>
            <person name="Cheong H.-M."/>
            <person name="Choi Y."/>
            <person name="Hwang K.J."/>
            <person name="Lee S."/>
            <person name="Choi C."/>
        </authorList>
    </citation>
    <scope>NUCLEOTIDE SEQUENCE [LARGE SCALE GENOMIC DNA]</scope>
    <source>
        <strain evidence="10 11">KS 22</strain>
    </source>
</reference>
<sequence length="338" mass="36216">MVVKELEITKERAPRTDGLGIRMFTFIKKHKNVIIQYLGLVFVLLLFTVWTDGNLLSSFNVKTIIRQLAVLFTVSIGLVFVFSHGGMDISVGAVTALSSMSAALAMNAGAPLYVAALIAIVVSVSCYFINIMIAVQFGLMSVISSLAIMFIARGIVTYRVSTSVEAIKLQDSSALDMFRNQTFILISLIVIGVVGLVLFNWMKIGKQSRAIGDNPLASMQSGVLIKKTKMIGYLFAGVLVGYASLFSLARSSTISENTGSGLEMDVIVALVLGGLALNGGSKSKMSSAIVGTITYVLLNNGLVMVGVATEMVSLVKGLIFLVVVFLLLRRPNSEVVPR</sequence>
<evidence type="ECO:0000256" key="2">
    <source>
        <dbReference type="ARBA" id="ARBA00022448"/>
    </source>
</evidence>
<protein>
    <recommendedName>
        <fullName evidence="8">Autoinducer 2 import system permease protein LsrD</fullName>
    </recommendedName>
</protein>
<organism evidence="10 11">
    <name type="scientific">Cohnella cholangitidis</name>
    <dbReference type="NCBI Taxonomy" id="2598458"/>
    <lineage>
        <taxon>Bacteria</taxon>
        <taxon>Bacillati</taxon>
        <taxon>Bacillota</taxon>
        <taxon>Bacilli</taxon>
        <taxon>Bacillales</taxon>
        <taxon>Paenibacillaceae</taxon>
        <taxon>Cohnella</taxon>
    </lineage>
</organism>
<dbReference type="EMBL" id="CP041969">
    <property type="protein sequence ID" value="QMV44014.1"/>
    <property type="molecule type" value="Genomic_DNA"/>
</dbReference>
<dbReference type="Pfam" id="PF02653">
    <property type="entry name" value="BPD_transp_2"/>
    <property type="match status" value="1"/>
</dbReference>
<keyword evidence="11" id="KW-1185">Reference proteome</keyword>
<dbReference type="KEGG" id="cchl:FPL14_24690"/>
<dbReference type="PANTHER" id="PTHR32196:SF71">
    <property type="entry name" value="AUTOINDUCER 2 IMPORT SYSTEM PERMEASE PROTEIN LSRD"/>
    <property type="match status" value="1"/>
</dbReference>
<evidence type="ECO:0000256" key="9">
    <source>
        <dbReference type="SAM" id="Phobius"/>
    </source>
</evidence>
<comment type="subcellular location">
    <subcellularLocation>
        <location evidence="1">Cell membrane</location>
        <topology evidence="1">Multi-pass membrane protein</topology>
    </subcellularLocation>
</comment>
<keyword evidence="7 9" id="KW-0472">Membrane</keyword>
<feature type="transmembrane region" description="Helical" evidence="9">
    <location>
        <begin position="33"/>
        <end position="51"/>
    </location>
</feature>
<evidence type="ECO:0000313" key="10">
    <source>
        <dbReference type="EMBL" id="QMV44014.1"/>
    </source>
</evidence>
<feature type="transmembrane region" description="Helical" evidence="9">
    <location>
        <begin position="112"/>
        <end position="135"/>
    </location>
</feature>
<evidence type="ECO:0000256" key="6">
    <source>
        <dbReference type="ARBA" id="ARBA00022989"/>
    </source>
</evidence>
<evidence type="ECO:0000256" key="4">
    <source>
        <dbReference type="ARBA" id="ARBA00022519"/>
    </source>
</evidence>
<accession>A0A7G5C480</accession>
<keyword evidence="4" id="KW-0997">Cell inner membrane</keyword>
<evidence type="ECO:0000256" key="7">
    <source>
        <dbReference type="ARBA" id="ARBA00023136"/>
    </source>
</evidence>
<dbReference type="AlphaFoldDB" id="A0A7G5C480"/>
<feature type="transmembrane region" description="Helical" evidence="9">
    <location>
        <begin position="181"/>
        <end position="201"/>
    </location>
</feature>
<dbReference type="RefSeq" id="WP_182300246.1">
    <property type="nucleotide sequence ID" value="NZ_CP041969.1"/>
</dbReference>
<feature type="transmembrane region" description="Helical" evidence="9">
    <location>
        <begin position="230"/>
        <end position="249"/>
    </location>
</feature>
<evidence type="ECO:0000256" key="3">
    <source>
        <dbReference type="ARBA" id="ARBA00022475"/>
    </source>
</evidence>
<dbReference type="PANTHER" id="PTHR32196">
    <property type="entry name" value="ABC TRANSPORTER PERMEASE PROTEIN YPHD-RELATED-RELATED"/>
    <property type="match status" value="1"/>
</dbReference>
<keyword evidence="5 9" id="KW-0812">Transmembrane</keyword>
<name>A0A7G5C480_9BACL</name>
<dbReference type="GO" id="GO:0005886">
    <property type="term" value="C:plasma membrane"/>
    <property type="evidence" value="ECO:0007669"/>
    <property type="project" value="UniProtKB-SubCell"/>
</dbReference>